<protein>
    <submittedName>
        <fullName evidence="2">Uncharacterized protein</fullName>
    </submittedName>
</protein>
<dbReference type="AlphaFoldDB" id="A0A3N0EFE2"/>
<accession>A0A3N0EFE2</accession>
<evidence type="ECO:0000256" key="1">
    <source>
        <dbReference type="SAM" id="SignalP"/>
    </source>
</evidence>
<evidence type="ECO:0000313" key="2">
    <source>
        <dbReference type="EMBL" id="RNL86600.1"/>
    </source>
</evidence>
<keyword evidence="1" id="KW-0732">Signal</keyword>
<sequence length="90" mass="8841">MGSVALLGATRVAAASLGLGLGVSPALAHADGGGQGHSGLTRAEAAVERDDGLIVVPLTDRPHPWLPAASAEPTWRAAGKGLGKALSRVG</sequence>
<comment type="caution">
    <text evidence="2">The sequence shown here is derived from an EMBL/GenBank/DDBJ whole genome shotgun (WGS) entry which is preliminary data.</text>
</comment>
<keyword evidence="3" id="KW-1185">Reference proteome</keyword>
<reference evidence="2 3" key="1">
    <citation type="submission" date="2018-11" db="EMBL/GenBank/DDBJ databases">
        <title>The genome draft of YIM 96095.</title>
        <authorList>
            <person name="Tang S.-K."/>
            <person name="Chunyu W.-X."/>
            <person name="Feng Y.-Z."/>
        </authorList>
    </citation>
    <scope>NUCLEOTIDE SEQUENCE [LARGE SCALE GENOMIC DNA]</scope>
    <source>
        <strain evidence="2 3">YIM 96095</strain>
    </source>
</reference>
<organism evidence="2 3">
    <name type="scientific">Halostreptopolyspora alba</name>
    <dbReference type="NCBI Taxonomy" id="2487137"/>
    <lineage>
        <taxon>Bacteria</taxon>
        <taxon>Bacillati</taxon>
        <taxon>Actinomycetota</taxon>
        <taxon>Actinomycetes</taxon>
        <taxon>Streptosporangiales</taxon>
        <taxon>Nocardiopsidaceae</taxon>
        <taxon>Halostreptopolyspora</taxon>
    </lineage>
</organism>
<evidence type="ECO:0000313" key="3">
    <source>
        <dbReference type="Proteomes" id="UP000269198"/>
    </source>
</evidence>
<feature type="chain" id="PRO_5017945326" evidence="1">
    <location>
        <begin position="31"/>
        <end position="90"/>
    </location>
</feature>
<dbReference type="Proteomes" id="UP000269198">
    <property type="component" value="Unassembled WGS sequence"/>
</dbReference>
<gene>
    <name evidence="2" type="ORF">EFW17_05265</name>
</gene>
<feature type="signal peptide" evidence="1">
    <location>
        <begin position="1"/>
        <end position="30"/>
    </location>
</feature>
<proteinExistence type="predicted"/>
<dbReference type="EMBL" id="RJMB01000003">
    <property type="protein sequence ID" value="RNL86600.1"/>
    <property type="molecule type" value="Genomic_DNA"/>
</dbReference>
<name>A0A3N0EFE2_9ACTN</name>